<proteinExistence type="predicted"/>
<evidence type="ECO:0000313" key="2">
    <source>
        <dbReference type="WBParaSite" id="PS1159_v2.g15176.t1"/>
    </source>
</evidence>
<protein>
    <submittedName>
        <fullName evidence="2">Uncharacterized protein</fullName>
    </submittedName>
</protein>
<dbReference type="Proteomes" id="UP000887580">
    <property type="component" value="Unplaced"/>
</dbReference>
<evidence type="ECO:0000313" key="1">
    <source>
        <dbReference type="Proteomes" id="UP000887580"/>
    </source>
</evidence>
<dbReference type="WBParaSite" id="PS1159_v2.g15176.t1">
    <property type="protein sequence ID" value="PS1159_v2.g15176.t1"/>
    <property type="gene ID" value="PS1159_v2.g15176"/>
</dbReference>
<reference evidence="2" key="1">
    <citation type="submission" date="2022-11" db="UniProtKB">
        <authorList>
            <consortium name="WormBaseParasite"/>
        </authorList>
    </citation>
    <scope>IDENTIFICATION</scope>
</reference>
<accession>A0AC35F904</accession>
<organism evidence="1 2">
    <name type="scientific">Panagrolaimus sp. PS1159</name>
    <dbReference type="NCBI Taxonomy" id="55785"/>
    <lineage>
        <taxon>Eukaryota</taxon>
        <taxon>Metazoa</taxon>
        <taxon>Ecdysozoa</taxon>
        <taxon>Nematoda</taxon>
        <taxon>Chromadorea</taxon>
        <taxon>Rhabditida</taxon>
        <taxon>Tylenchina</taxon>
        <taxon>Panagrolaimomorpha</taxon>
        <taxon>Panagrolaimoidea</taxon>
        <taxon>Panagrolaimidae</taxon>
        <taxon>Panagrolaimus</taxon>
    </lineage>
</organism>
<sequence>MENVLGLEYEHVKIIFGFNENISDDYKNHLDALIDEIIESKSTNRLIAYHGQDKGKYEIMQRRCVF</sequence>
<name>A0AC35F904_9BILA</name>